<dbReference type="Gene3D" id="3.40.50.1010">
    <property type="entry name" value="5'-nuclease"/>
    <property type="match status" value="1"/>
</dbReference>
<accession>A0A644WMM9</accession>
<dbReference type="Pfam" id="PF01936">
    <property type="entry name" value="NYN"/>
    <property type="match status" value="1"/>
</dbReference>
<dbReference type="InterPro" id="IPR021139">
    <property type="entry name" value="NYN"/>
</dbReference>
<protein>
    <recommendedName>
        <fullName evidence="1">CSD domain-containing protein</fullName>
    </recommendedName>
</protein>
<evidence type="ECO:0000313" key="2">
    <source>
        <dbReference type="EMBL" id="MPM04751.1"/>
    </source>
</evidence>
<proteinExistence type="predicted"/>
<dbReference type="InterPro" id="IPR012340">
    <property type="entry name" value="NA-bd_OB-fold"/>
</dbReference>
<dbReference type="GO" id="GO:0004540">
    <property type="term" value="F:RNA nuclease activity"/>
    <property type="evidence" value="ECO:0007669"/>
    <property type="project" value="InterPro"/>
</dbReference>
<dbReference type="EMBL" id="VSSQ01001067">
    <property type="protein sequence ID" value="MPM04751.1"/>
    <property type="molecule type" value="Genomic_DNA"/>
</dbReference>
<dbReference type="SUPFAM" id="SSF50249">
    <property type="entry name" value="Nucleic acid-binding proteins"/>
    <property type="match status" value="1"/>
</dbReference>
<sequence length="308" mass="35625">MNQDRKTNLARIGVFYDGNYFLHVSNYYNYVHSRQSRISISGLHTFIRHYVSQEEGIDPQYCQIVDAHYFRSRPGAKEASMKGNQLYFDRLFDDILMSEGITTHYFPVRTVQGVKMEKGIDVWLALDAYDLCISHRFDIMVLIASDGDYVPLVRKINALGTKVMLVSWDFEFVDDFGQQKMTRTSQDLLREVTYPVAMHDLIEDPDFTGNALINGLFVPRSEKKEFDMFDNEDFIELQGDGIERTSTILSLKNGYGFIKYPPNNLFFHFHSLIETDMTELKPGDDVQFEIAKNEKGEDVAVKVKLLKD</sequence>
<comment type="caution">
    <text evidence="2">The sequence shown here is derived from an EMBL/GenBank/DDBJ whole genome shotgun (WGS) entry which is preliminary data.</text>
</comment>
<gene>
    <name evidence="2" type="ORF">SDC9_51030</name>
</gene>
<dbReference type="GO" id="GO:0003676">
    <property type="term" value="F:nucleic acid binding"/>
    <property type="evidence" value="ECO:0007669"/>
    <property type="project" value="InterPro"/>
</dbReference>
<dbReference type="PANTHER" id="PTHR35458:SF8">
    <property type="entry name" value="SLR0650 PROTEIN"/>
    <property type="match status" value="1"/>
</dbReference>
<organism evidence="2">
    <name type="scientific">bioreactor metagenome</name>
    <dbReference type="NCBI Taxonomy" id="1076179"/>
    <lineage>
        <taxon>unclassified sequences</taxon>
        <taxon>metagenomes</taxon>
        <taxon>ecological metagenomes</taxon>
    </lineage>
</organism>
<reference evidence="2" key="1">
    <citation type="submission" date="2019-08" db="EMBL/GenBank/DDBJ databases">
        <authorList>
            <person name="Kucharzyk K."/>
            <person name="Murdoch R.W."/>
            <person name="Higgins S."/>
            <person name="Loffler F."/>
        </authorList>
    </citation>
    <scope>NUCLEOTIDE SEQUENCE</scope>
</reference>
<feature type="domain" description="CSD" evidence="1">
    <location>
        <begin position="243"/>
        <end position="305"/>
    </location>
</feature>
<name>A0A644WMM9_9ZZZZ</name>
<evidence type="ECO:0000259" key="1">
    <source>
        <dbReference type="PROSITE" id="PS51857"/>
    </source>
</evidence>
<dbReference type="InterPro" id="IPR047140">
    <property type="entry name" value="LabA"/>
</dbReference>
<dbReference type="AlphaFoldDB" id="A0A644WMM9"/>
<dbReference type="PROSITE" id="PS51857">
    <property type="entry name" value="CSD_2"/>
    <property type="match status" value="1"/>
</dbReference>
<dbReference type="Pfam" id="PF00313">
    <property type="entry name" value="CSD"/>
    <property type="match status" value="1"/>
</dbReference>
<dbReference type="Gene3D" id="2.40.50.140">
    <property type="entry name" value="Nucleic acid-binding proteins"/>
    <property type="match status" value="1"/>
</dbReference>
<dbReference type="InterPro" id="IPR002059">
    <property type="entry name" value="CSP_DNA-bd"/>
</dbReference>
<dbReference type="PANTHER" id="PTHR35458">
    <property type="entry name" value="SLR0755 PROTEIN"/>
    <property type="match status" value="1"/>
</dbReference>